<dbReference type="InterPro" id="IPR050131">
    <property type="entry name" value="Peptidase_S8_subtilisin-like"/>
</dbReference>
<dbReference type="SUPFAM" id="SSF52743">
    <property type="entry name" value="Subtilisin-like"/>
    <property type="match status" value="1"/>
</dbReference>
<dbReference type="PANTHER" id="PTHR43806">
    <property type="entry name" value="PEPTIDASE S8"/>
    <property type="match status" value="1"/>
</dbReference>
<evidence type="ECO:0000256" key="5">
    <source>
        <dbReference type="ARBA" id="ARBA00023529"/>
    </source>
</evidence>
<feature type="active site" description="Charge relay system" evidence="7">
    <location>
        <position position="162"/>
    </location>
</feature>
<feature type="active site" description="Charge relay system" evidence="7">
    <location>
        <position position="361"/>
    </location>
</feature>
<comment type="caution">
    <text evidence="12">The sequence shown here is derived from an EMBL/GenBank/DDBJ whole genome shotgun (WGS) entry which is preliminary data.</text>
</comment>
<feature type="active site" description="Charge relay system" evidence="7">
    <location>
        <position position="194"/>
    </location>
</feature>
<protein>
    <recommendedName>
        <fullName evidence="6">subtilisin</fullName>
        <ecNumber evidence="6">3.4.21.62</ecNumber>
    </recommendedName>
</protein>
<comment type="catalytic activity">
    <reaction evidence="5">
        <text>Hydrolysis of proteins with broad specificity for peptide bonds, and a preference for a large uncharged residue in P1. Hydrolyzes peptide amides.</text>
        <dbReference type="EC" id="3.4.21.62"/>
    </reaction>
</comment>
<evidence type="ECO:0000256" key="6">
    <source>
        <dbReference type="ARBA" id="ARBA00023619"/>
    </source>
</evidence>
<feature type="domain" description="MBTPS1 third" evidence="11">
    <location>
        <begin position="448"/>
        <end position="553"/>
    </location>
</feature>
<dbReference type="Gene3D" id="3.40.50.200">
    <property type="entry name" value="Peptidase S8/S53 domain"/>
    <property type="match status" value="1"/>
</dbReference>
<dbReference type="InterPro" id="IPR057032">
    <property type="entry name" value="MBTPS1_4th"/>
</dbReference>
<comment type="similarity">
    <text evidence="1 7">Belongs to the peptidase S8 family.</text>
</comment>
<sequence>MPCIELRSCWAAACLLLSVHAVGLLDLQISPWYLPLVATKEFIISFDTYQTPTQHAQRLDSMLGAFPTPVSYSIAPRPNTRYPTDFVVWRLLDASLSIVPWLLTTFPPIKSIVTNRIHNVHVLSSPTKGTLRSIPSTSPNPLLVPSRELNVTGTPIKVAIFDTGLNPTARQHFDQIEEIINWTDEPVVNDADGHGSFVAGVLASKNPSCPGLAPQLKLYSFRVFTSTKTSYTSWLLDALNYAMYLQVDVINFSFGGPDFHDAPFVDKIHECAANRITIVSAVGNSGPYYGTLTNPADQMDVIGVGGLDETLSKTAPFSSRGMSLWEISSGYGRVKPDGLAPATFVHGLTPYGECTVMNGTSMAAPLVTGMAAILLSQMTPDERVRFGHVGFLKGLLASTAVPLASTSKLEFTNQETNNIYEQGSGAFHLGHAVDQLQAQMKEPKATIFPAKLDFLDCPYMWPHCLQPLYHSMLPLTVNLTMFHPTAVTSELRGVPKWIPGENGQYLSIQTSAGAFWPYSGAIGVHITVSKEAAKEIVVKGTLVFDISESPPVEVPVAIRVIPTPPQHKRILWDQFRNLQYPSGYVPRDNLDQEDEPFDSQGDHIHTNFAPFWMRLRELGYHIELLTTDYSCVPDLTVYGLVLIVDPEEPWFAREMAMLHNAIESYGVSVLILSDWHSDDQTSQMHFWDANTLSTWYPIVGGSNVPAINDLIQKYHVRLSHRIWSNDELGYKSGTAIIQMPSNSYAVYANLTDGESFVNMAIAALVQIPFSASSGRLVVYGDTSCVDSSAQMGPKGKNCDTLMKELIDYAIYRQVPTNATLIKDFFATEPESKSTHTTQLFKYSKVLGHKPACQSLQDT</sequence>
<keyword evidence="4 7" id="KW-0720">Serine protease</keyword>
<dbReference type="Pfam" id="PF23090">
    <property type="entry name" value="MBTPS1_4th"/>
    <property type="match status" value="1"/>
</dbReference>
<accession>A0A6G0W7W2</accession>
<evidence type="ECO:0000259" key="9">
    <source>
        <dbReference type="Pfam" id="PF00082"/>
    </source>
</evidence>
<name>A0A6G0W7W2_9STRA</name>
<gene>
    <name evidence="12" type="ORF">Ae201684_018593</name>
</gene>
<dbReference type="Pfam" id="PF00082">
    <property type="entry name" value="Peptidase_S8"/>
    <property type="match status" value="1"/>
</dbReference>
<feature type="signal peptide" evidence="8">
    <location>
        <begin position="1"/>
        <end position="21"/>
    </location>
</feature>
<dbReference type="GO" id="GO:0005794">
    <property type="term" value="C:Golgi apparatus"/>
    <property type="evidence" value="ECO:0007669"/>
    <property type="project" value="TreeGrafter"/>
</dbReference>
<keyword evidence="2 7" id="KW-0645">Protease</keyword>
<evidence type="ECO:0000256" key="3">
    <source>
        <dbReference type="ARBA" id="ARBA00022801"/>
    </source>
</evidence>
<feature type="domain" description="Peptidase S8/S53" evidence="9">
    <location>
        <begin position="155"/>
        <end position="407"/>
    </location>
</feature>
<dbReference type="InterPro" id="IPR015500">
    <property type="entry name" value="Peptidase_S8_subtilisin-rel"/>
</dbReference>
<feature type="chain" id="PRO_5026128365" description="subtilisin" evidence="8">
    <location>
        <begin position="22"/>
        <end position="858"/>
    </location>
</feature>
<dbReference type="InterPro" id="IPR000209">
    <property type="entry name" value="Peptidase_S8/S53_dom"/>
</dbReference>
<keyword evidence="3 7" id="KW-0378">Hydrolase</keyword>
<evidence type="ECO:0000259" key="10">
    <source>
        <dbReference type="Pfam" id="PF23090"/>
    </source>
</evidence>
<dbReference type="Pfam" id="PF23094">
    <property type="entry name" value="MBTPS1_3rd"/>
    <property type="match status" value="1"/>
</dbReference>
<dbReference type="InterPro" id="IPR036852">
    <property type="entry name" value="Peptidase_S8/S53_dom_sf"/>
</dbReference>
<evidence type="ECO:0000256" key="4">
    <source>
        <dbReference type="ARBA" id="ARBA00022825"/>
    </source>
</evidence>
<dbReference type="InterPro" id="IPR022398">
    <property type="entry name" value="Peptidase_S8_His-AS"/>
</dbReference>
<dbReference type="AlphaFoldDB" id="A0A6G0W7W2"/>
<organism evidence="12 13">
    <name type="scientific">Aphanomyces euteiches</name>
    <dbReference type="NCBI Taxonomy" id="100861"/>
    <lineage>
        <taxon>Eukaryota</taxon>
        <taxon>Sar</taxon>
        <taxon>Stramenopiles</taxon>
        <taxon>Oomycota</taxon>
        <taxon>Saprolegniomycetes</taxon>
        <taxon>Saprolegniales</taxon>
        <taxon>Verrucalvaceae</taxon>
        <taxon>Aphanomyces</taxon>
    </lineage>
</organism>
<evidence type="ECO:0000256" key="8">
    <source>
        <dbReference type="SAM" id="SignalP"/>
    </source>
</evidence>
<dbReference type="EMBL" id="VJMJ01000343">
    <property type="protein sequence ID" value="KAF0722211.1"/>
    <property type="molecule type" value="Genomic_DNA"/>
</dbReference>
<dbReference type="PRINTS" id="PR00723">
    <property type="entry name" value="SUBTILISIN"/>
</dbReference>
<proteinExistence type="inferred from homology"/>
<dbReference type="Proteomes" id="UP000481153">
    <property type="component" value="Unassembled WGS sequence"/>
</dbReference>
<dbReference type="GO" id="GO:0006508">
    <property type="term" value="P:proteolysis"/>
    <property type="evidence" value="ECO:0007669"/>
    <property type="project" value="UniProtKB-KW"/>
</dbReference>
<keyword evidence="13" id="KW-1185">Reference proteome</keyword>
<feature type="domain" description="MBTPS1 fourth" evidence="10">
    <location>
        <begin position="564"/>
        <end position="810"/>
    </location>
</feature>
<dbReference type="InterPro" id="IPR057060">
    <property type="entry name" value="MBTPS1_3rd"/>
</dbReference>
<evidence type="ECO:0000313" key="12">
    <source>
        <dbReference type="EMBL" id="KAF0722211.1"/>
    </source>
</evidence>
<reference evidence="12 13" key="1">
    <citation type="submission" date="2019-07" db="EMBL/GenBank/DDBJ databases">
        <title>Genomics analysis of Aphanomyces spp. identifies a new class of oomycete effector associated with host adaptation.</title>
        <authorList>
            <person name="Gaulin E."/>
        </authorList>
    </citation>
    <scope>NUCLEOTIDE SEQUENCE [LARGE SCALE GENOMIC DNA]</scope>
    <source>
        <strain evidence="12 13">ATCC 201684</strain>
    </source>
</reference>
<dbReference type="PROSITE" id="PS00137">
    <property type="entry name" value="SUBTILASE_HIS"/>
    <property type="match status" value="1"/>
</dbReference>
<evidence type="ECO:0000256" key="7">
    <source>
        <dbReference type="PROSITE-ProRule" id="PRU01240"/>
    </source>
</evidence>
<dbReference type="VEuPathDB" id="FungiDB:AeMF1_016303"/>
<keyword evidence="8" id="KW-0732">Signal</keyword>
<dbReference type="PROSITE" id="PS51892">
    <property type="entry name" value="SUBTILASE"/>
    <property type="match status" value="1"/>
</dbReference>
<dbReference type="EC" id="3.4.21.62" evidence="6"/>
<evidence type="ECO:0000256" key="2">
    <source>
        <dbReference type="ARBA" id="ARBA00022670"/>
    </source>
</evidence>
<dbReference type="PANTHER" id="PTHR43806:SF7">
    <property type="entry name" value="MEMBRANE-BOUND TRANSCRIPTION FACTOR SITE-1 PROTEASE"/>
    <property type="match status" value="1"/>
</dbReference>
<dbReference type="InterPro" id="IPR023828">
    <property type="entry name" value="Peptidase_S8_Ser-AS"/>
</dbReference>
<evidence type="ECO:0000313" key="13">
    <source>
        <dbReference type="Proteomes" id="UP000481153"/>
    </source>
</evidence>
<evidence type="ECO:0000259" key="11">
    <source>
        <dbReference type="Pfam" id="PF23094"/>
    </source>
</evidence>
<evidence type="ECO:0000256" key="1">
    <source>
        <dbReference type="ARBA" id="ARBA00011073"/>
    </source>
</evidence>
<dbReference type="PROSITE" id="PS00138">
    <property type="entry name" value="SUBTILASE_SER"/>
    <property type="match status" value="1"/>
</dbReference>
<dbReference type="GO" id="GO:0004252">
    <property type="term" value="F:serine-type endopeptidase activity"/>
    <property type="evidence" value="ECO:0007669"/>
    <property type="project" value="UniProtKB-UniRule"/>
</dbReference>